<protein>
    <submittedName>
        <fullName evidence="1">Uncharacterized protein</fullName>
    </submittedName>
</protein>
<evidence type="ECO:0000313" key="1">
    <source>
        <dbReference type="EMBL" id="VYT13538.1"/>
    </source>
</evidence>
<accession>A0A6N2U746</accession>
<sequence length="192" mass="21424">MSSKYDIPEATPNGIKIGNRVIGWSGAVKQFDGPRFDSRPSEGLRWLACIMDAEASGWVALYVKKELILWRWLVATVFINEERDKNGTIDIPNESGGVDTAVIYSGKKGDLSIYPGPLRFSLANHVESIAIEKYGVEKGSMMALRMYQNMVIADPEDGFRMSPFGREGLEMLHDDYIGMIKTSGMPEMPVMH</sequence>
<proteinExistence type="predicted"/>
<name>A0A6N2U746_CITAM</name>
<reference evidence="1" key="1">
    <citation type="submission" date="2019-11" db="EMBL/GenBank/DDBJ databases">
        <authorList>
            <person name="Feng L."/>
        </authorList>
    </citation>
    <scope>NUCLEOTIDE SEQUENCE</scope>
    <source>
        <strain evidence="1">CAmalonaticusLFYP1</strain>
    </source>
</reference>
<dbReference type="RefSeq" id="WP_156595134.1">
    <property type="nucleotide sequence ID" value="NZ_CACRTI010000004.1"/>
</dbReference>
<gene>
    <name evidence="1" type="ORF">CALFYP1_02896</name>
</gene>
<dbReference type="AlphaFoldDB" id="A0A6N2U746"/>
<dbReference type="EMBL" id="CACRTI010000004">
    <property type="protein sequence ID" value="VYT13538.1"/>
    <property type="molecule type" value="Genomic_DNA"/>
</dbReference>
<organism evidence="1">
    <name type="scientific">Citrobacter amalonaticus</name>
    <dbReference type="NCBI Taxonomy" id="35703"/>
    <lineage>
        <taxon>Bacteria</taxon>
        <taxon>Pseudomonadati</taxon>
        <taxon>Pseudomonadota</taxon>
        <taxon>Gammaproteobacteria</taxon>
        <taxon>Enterobacterales</taxon>
        <taxon>Enterobacteriaceae</taxon>
        <taxon>Citrobacter</taxon>
    </lineage>
</organism>